<name>A0A1F8GX20_9BACT</name>
<dbReference type="AlphaFoldDB" id="A0A1F8GX20"/>
<evidence type="ECO:0000313" key="2">
    <source>
        <dbReference type="EMBL" id="OGN29831.1"/>
    </source>
</evidence>
<evidence type="ECO:0000313" key="3">
    <source>
        <dbReference type="Proteomes" id="UP000179047"/>
    </source>
</evidence>
<dbReference type="SUPFAM" id="SSF81296">
    <property type="entry name" value="E set domains"/>
    <property type="match status" value="2"/>
</dbReference>
<comment type="caution">
    <text evidence="2">The sequence shown here is derived from an EMBL/GenBank/DDBJ whole genome shotgun (WGS) entry which is preliminary data.</text>
</comment>
<dbReference type="InterPro" id="IPR002909">
    <property type="entry name" value="IPT_dom"/>
</dbReference>
<accession>A0A1F8GX20</accession>
<proteinExistence type="predicted"/>
<protein>
    <recommendedName>
        <fullName evidence="1">IPT/TIG domain-containing protein</fullName>
    </recommendedName>
</protein>
<dbReference type="CDD" id="cd00102">
    <property type="entry name" value="IPT"/>
    <property type="match status" value="1"/>
</dbReference>
<organism evidence="2 3">
    <name type="scientific">Candidatus Yanofskybacteria bacterium RIFCSPLOWO2_01_FULL_49_25</name>
    <dbReference type="NCBI Taxonomy" id="1802701"/>
    <lineage>
        <taxon>Bacteria</taxon>
        <taxon>Candidatus Yanofskyibacteriota</taxon>
    </lineage>
</organism>
<dbReference type="Proteomes" id="UP000179047">
    <property type="component" value="Unassembled WGS sequence"/>
</dbReference>
<feature type="domain" description="IPT/TIG" evidence="1">
    <location>
        <begin position="60"/>
        <end position="118"/>
    </location>
</feature>
<dbReference type="InterPro" id="IPR013783">
    <property type="entry name" value="Ig-like_fold"/>
</dbReference>
<dbReference type="EMBL" id="MGKP01000002">
    <property type="protein sequence ID" value="OGN29831.1"/>
    <property type="molecule type" value="Genomic_DNA"/>
</dbReference>
<dbReference type="Pfam" id="PF01833">
    <property type="entry name" value="TIG"/>
    <property type="match status" value="1"/>
</dbReference>
<dbReference type="STRING" id="1802701.A3A33_00900"/>
<dbReference type="Gene3D" id="2.60.40.10">
    <property type="entry name" value="Immunoglobulins"/>
    <property type="match status" value="2"/>
</dbReference>
<evidence type="ECO:0000259" key="1">
    <source>
        <dbReference type="Pfam" id="PF01833"/>
    </source>
</evidence>
<reference evidence="2 3" key="1">
    <citation type="journal article" date="2016" name="Nat. Commun.">
        <title>Thousands of microbial genomes shed light on interconnected biogeochemical processes in an aquifer system.</title>
        <authorList>
            <person name="Anantharaman K."/>
            <person name="Brown C.T."/>
            <person name="Hug L.A."/>
            <person name="Sharon I."/>
            <person name="Castelle C.J."/>
            <person name="Probst A.J."/>
            <person name="Thomas B.C."/>
            <person name="Singh A."/>
            <person name="Wilkins M.J."/>
            <person name="Karaoz U."/>
            <person name="Brodie E.L."/>
            <person name="Williams K.H."/>
            <person name="Hubbard S.S."/>
            <person name="Banfield J.F."/>
        </authorList>
    </citation>
    <scope>NUCLEOTIDE SEQUENCE [LARGE SCALE GENOMIC DNA]</scope>
</reference>
<dbReference type="InterPro" id="IPR014756">
    <property type="entry name" value="Ig_E-set"/>
</dbReference>
<gene>
    <name evidence="2" type="ORF">A3A33_00900</name>
</gene>
<sequence>MSKHFLHSVLTVLVLTLAASNVILATSMGELQANVPALAAQLDNVSMQLHAAILAKQTTPTITSLSPTFGPIGTLVTITGTGFLPNNTVKFDFGSIFNVPSKKNGKTLTFMIPAKINDDCSTSTPCPTDTWQNVVPRAYSVAVQNAAGASNAKPFLVIDASPENAGKIVRINSLAPSKGKVGITVKITGKSFTKDSNTVVFGYHRIENIPSKDLKTLQFTVPSQLVYPCLPNQPCPTSTLNPTVPGNYPVRVFNTKGVSNTLVFTVK</sequence>